<keyword evidence="3" id="KW-1185">Reference proteome</keyword>
<feature type="region of interest" description="Disordered" evidence="1">
    <location>
        <begin position="202"/>
        <end position="249"/>
    </location>
</feature>
<protein>
    <submittedName>
        <fullName evidence="2">Uncharacterized protein</fullName>
    </submittedName>
</protein>
<dbReference type="AlphaFoldDB" id="A0A1Q2YEI6"/>
<comment type="caution">
    <text evidence="2">The sequence shown here is derived from an EMBL/GenBank/DDBJ whole genome shotgun (WGS) entry which is preliminary data.</text>
</comment>
<gene>
    <name evidence="2" type="ORF">PMKS-001412</name>
</gene>
<organism evidence="2 3">
    <name type="scientific">Pichia membranifaciens</name>
    <dbReference type="NCBI Taxonomy" id="4926"/>
    <lineage>
        <taxon>Eukaryota</taxon>
        <taxon>Fungi</taxon>
        <taxon>Dikarya</taxon>
        <taxon>Ascomycota</taxon>
        <taxon>Saccharomycotina</taxon>
        <taxon>Pichiomycetes</taxon>
        <taxon>Pichiales</taxon>
        <taxon>Pichiaceae</taxon>
        <taxon>Pichia</taxon>
    </lineage>
</organism>
<evidence type="ECO:0000256" key="1">
    <source>
        <dbReference type="SAM" id="MobiDB-lite"/>
    </source>
</evidence>
<accession>A0A1Q2YEI6</accession>
<evidence type="ECO:0000313" key="3">
    <source>
        <dbReference type="Proteomes" id="UP000186136"/>
    </source>
</evidence>
<proteinExistence type="predicted"/>
<dbReference type="EMBL" id="BDGI01000050">
    <property type="protein sequence ID" value="GAV27944.1"/>
    <property type="molecule type" value="Genomic_DNA"/>
</dbReference>
<name>A0A1Q2YEI6_9ASCO</name>
<sequence>METFVVFLKIMFFNMKLLKFSIFNLKQSLWDHCLGILSSWIDSNRYCITENLHNANLPKSVLSHFGAKAAKIEAVKVDPVFLTVEELLSLDLASYERLSNAAEFFHYTTLAITRYSNAIRGAEESVNIGLIIKFMRSLYNWKLEEFMKCLRDYLFRYLKPTLQLEYELNSKVLLRLHQYEQWQVLGDERCTSIFVEPGARKAAHNLPQPGPSAEEATGESHRTLAGAGARREDGVEDHPAPQILLGGADSEAVCEPPARRVDHELDEVVQPQDHAEEPEAQEPALRCVDLAQGDHLRVDHAAVPAQPVDDKRCWKHQQSRRVDQQGCHANQLVLFLADEFAQAAVG</sequence>
<reference evidence="2 3" key="1">
    <citation type="submission" date="2016-08" db="EMBL/GenBank/DDBJ databases">
        <title>Whole genome shotgun sequence of Pichia membranifaciens KS47-1.</title>
        <authorList>
            <person name="Konishi M."/>
            <person name="Ishida M."/>
            <person name="Arakawa T."/>
            <person name="Kato Y."/>
            <person name="Horiuchi J."/>
        </authorList>
    </citation>
    <scope>NUCLEOTIDE SEQUENCE [LARGE SCALE GENOMIC DNA]</scope>
    <source>
        <strain evidence="2 3">KS47-1</strain>
    </source>
</reference>
<feature type="compositionally biased region" description="Basic and acidic residues" evidence="1">
    <location>
        <begin position="229"/>
        <end position="239"/>
    </location>
</feature>
<dbReference type="Proteomes" id="UP000186136">
    <property type="component" value="Unassembled WGS sequence"/>
</dbReference>
<evidence type="ECO:0000313" key="2">
    <source>
        <dbReference type="EMBL" id="GAV27944.1"/>
    </source>
</evidence>